<dbReference type="Proteomes" id="UP001273166">
    <property type="component" value="Unassembled WGS sequence"/>
</dbReference>
<proteinExistence type="predicted"/>
<accession>A0AAJ0GWC5</accession>
<gene>
    <name evidence="1" type="ORF">B0T15DRAFT_167839</name>
</gene>
<dbReference type="RefSeq" id="XP_062723005.1">
    <property type="nucleotide sequence ID" value="XM_062862183.1"/>
</dbReference>
<reference evidence="1" key="1">
    <citation type="journal article" date="2023" name="Mol. Phylogenet. Evol.">
        <title>Genome-scale phylogeny and comparative genomics of the fungal order Sordariales.</title>
        <authorList>
            <person name="Hensen N."/>
            <person name="Bonometti L."/>
            <person name="Westerberg I."/>
            <person name="Brannstrom I.O."/>
            <person name="Guillou S."/>
            <person name="Cros-Aarteil S."/>
            <person name="Calhoun S."/>
            <person name="Haridas S."/>
            <person name="Kuo A."/>
            <person name="Mondo S."/>
            <person name="Pangilinan J."/>
            <person name="Riley R."/>
            <person name="LaButti K."/>
            <person name="Andreopoulos B."/>
            <person name="Lipzen A."/>
            <person name="Chen C."/>
            <person name="Yan M."/>
            <person name="Daum C."/>
            <person name="Ng V."/>
            <person name="Clum A."/>
            <person name="Steindorff A."/>
            <person name="Ohm R.A."/>
            <person name="Martin F."/>
            <person name="Silar P."/>
            <person name="Natvig D.O."/>
            <person name="Lalanne C."/>
            <person name="Gautier V."/>
            <person name="Ament-Velasquez S.L."/>
            <person name="Kruys A."/>
            <person name="Hutchinson M.I."/>
            <person name="Powell A.J."/>
            <person name="Barry K."/>
            <person name="Miller A.N."/>
            <person name="Grigoriev I.V."/>
            <person name="Debuchy R."/>
            <person name="Gladieux P."/>
            <person name="Hiltunen Thoren M."/>
            <person name="Johannesson H."/>
        </authorList>
    </citation>
    <scope>NUCLEOTIDE SEQUENCE</scope>
    <source>
        <strain evidence="1">CBS 333.67</strain>
    </source>
</reference>
<dbReference type="GeneID" id="87881012"/>
<protein>
    <submittedName>
        <fullName evidence="1">Uncharacterized protein</fullName>
    </submittedName>
</protein>
<dbReference type="AlphaFoldDB" id="A0AAJ0GWC5"/>
<dbReference type="EMBL" id="JAUDZG010000003">
    <property type="protein sequence ID" value="KAK3307225.1"/>
    <property type="molecule type" value="Genomic_DNA"/>
</dbReference>
<evidence type="ECO:0000313" key="1">
    <source>
        <dbReference type="EMBL" id="KAK3307225.1"/>
    </source>
</evidence>
<evidence type="ECO:0000313" key="2">
    <source>
        <dbReference type="Proteomes" id="UP001273166"/>
    </source>
</evidence>
<keyword evidence="2" id="KW-1185">Reference proteome</keyword>
<organism evidence="1 2">
    <name type="scientific">Chaetomium strumarium</name>
    <dbReference type="NCBI Taxonomy" id="1170767"/>
    <lineage>
        <taxon>Eukaryota</taxon>
        <taxon>Fungi</taxon>
        <taxon>Dikarya</taxon>
        <taxon>Ascomycota</taxon>
        <taxon>Pezizomycotina</taxon>
        <taxon>Sordariomycetes</taxon>
        <taxon>Sordariomycetidae</taxon>
        <taxon>Sordariales</taxon>
        <taxon>Chaetomiaceae</taxon>
        <taxon>Chaetomium</taxon>
    </lineage>
</organism>
<sequence>MLDSLSRSGLVSIHHRGTTRSSHRLSGDNHLIIWNSTILAPRLSPSSARQMPGFVPRPRRVHAVDGEDKLQEDGEFEGLELGMGFGLEMDLAPWPLTGFTGFTGFTGSGQPGMELEFHAAQAHVINGLPELVASAEVPSSGWACSNGGFSTVSPELGPGFCGEREGGIYGAGPTPFSADFSPYFDGSACNPAGTFDFGAPMSLAALSGVSRVSDE</sequence>
<reference evidence="1" key="2">
    <citation type="submission" date="2023-06" db="EMBL/GenBank/DDBJ databases">
        <authorList>
            <consortium name="Lawrence Berkeley National Laboratory"/>
            <person name="Mondo S.J."/>
            <person name="Hensen N."/>
            <person name="Bonometti L."/>
            <person name="Westerberg I."/>
            <person name="Brannstrom I.O."/>
            <person name="Guillou S."/>
            <person name="Cros-Aarteil S."/>
            <person name="Calhoun S."/>
            <person name="Haridas S."/>
            <person name="Kuo A."/>
            <person name="Pangilinan J."/>
            <person name="Riley R."/>
            <person name="Labutti K."/>
            <person name="Andreopoulos B."/>
            <person name="Lipzen A."/>
            <person name="Chen C."/>
            <person name="Yanf M."/>
            <person name="Daum C."/>
            <person name="Ng V."/>
            <person name="Clum A."/>
            <person name="Steindorff A."/>
            <person name="Ohm R."/>
            <person name="Martin F."/>
            <person name="Silar P."/>
            <person name="Natvig D."/>
            <person name="Lalanne C."/>
            <person name="Gautier V."/>
            <person name="Ament-Velasquez S.L."/>
            <person name="Kruys A."/>
            <person name="Hutchinson M.I."/>
            <person name="Powell A.J."/>
            <person name="Barry K."/>
            <person name="Miller A.N."/>
            <person name="Grigoriev I.V."/>
            <person name="Debuchy R."/>
            <person name="Gladieux P."/>
            <person name="Thoren M.H."/>
            <person name="Johannesson H."/>
        </authorList>
    </citation>
    <scope>NUCLEOTIDE SEQUENCE</scope>
    <source>
        <strain evidence="1">CBS 333.67</strain>
    </source>
</reference>
<comment type="caution">
    <text evidence="1">The sequence shown here is derived from an EMBL/GenBank/DDBJ whole genome shotgun (WGS) entry which is preliminary data.</text>
</comment>
<name>A0AAJ0GWC5_9PEZI</name>